<keyword evidence="4" id="KW-0865">Zymogen</keyword>
<gene>
    <name evidence="11" type="primary">Dyak\GE18113</name>
    <name evidence="11" type="synonym">dyak_GLEANR_19396</name>
    <name evidence="11" type="synonym">GE18113</name>
    <name evidence="11" type="ORF">Dyak_GE18113</name>
</gene>
<dbReference type="PROSITE" id="PS50240">
    <property type="entry name" value="TRYPSIN_DOM"/>
    <property type="match status" value="2"/>
</dbReference>
<dbReference type="OrthoDB" id="6261922at2759"/>
<keyword evidence="3" id="KW-0106">Calcium</keyword>
<evidence type="ECO:0000256" key="7">
    <source>
        <dbReference type="ARBA" id="ARBA00024195"/>
    </source>
</evidence>
<dbReference type="CDD" id="cd00190">
    <property type="entry name" value="Tryp_SPc"/>
    <property type="match status" value="1"/>
</dbReference>
<evidence type="ECO:0000256" key="3">
    <source>
        <dbReference type="ARBA" id="ARBA00022837"/>
    </source>
</evidence>
<feature type="domain" description="Peptidase S1" evidence="10">
    <location>
        <begin position="282"/>
        <end position="473"/>
    </location>
</feature>
<evidence type="ECO:0000256" key="4">
    <source>
        <dbReference type="ARBA" id="ARBA00023145"/>
    </source>
</evidence>
<dbReference type="SMART" id="SM00020">
    <property type="entry name" value="Tryp_SPc"/>
    <property type="match status" value="1"/>
</dbReference>
<dbReference type="InterPro" id="IPR001254">
    <property type="entry name" value="Trypsin_dom"/>
</dbReference>
<protein>
    <recommendedName>
        <fullName evidence="10">Peptidase S1 domain-containing protein</fullName>
    </recommendedName>
</protein>
<keyword evidence="5" id="KW-1015">Disulfide bond</keyword>
<dbReference type="KEGG" id="dya:Dyak_GE18113"/>
<evidence type="ECO:0000256" key="2">
    <source>
        <dbReference type="ARBA" id="ARBA00022729"/>
    </source>
</evidence>
<dbReference type="InterPro" id="IPR051487">
    <property type="entry name" value="Ser/Thr_Proteases_Immune/Dev"/>
</dbReference>
<dbReference type="PROSITE" id="PS00135">
    <property type="entry name" value="TRYPSIN_SER"/>
    <property type="match status" value="1"/>
</dbReference>
<dbReference type="AlphaFoldDB" id="A0A0R1DQZ5"/>
<organism evidence="11 12">
    <name type="scientific">Drosophila yakuba</name>
    <name type="common">Fruit fly</name>
    <dbReference type="NCBI Taxonomy" id="7245"/>
    <lineage>
        <taxon>Eukaryota</taxon>
        <taxon>Metazoa</taxon>
        <taxon>Ecdysozoa</taxon>
        <taxon>Arthropoda</taxon>
        <taxon>Hexapoda</taxon>
        <taxon>Insecta</taxon>
        <taxon>Pterygota</taxon>
        <taxon>Neoptera</taxon>
        <taxon>Endopterygota</taxon>
        <taxon>Diptera</taxon>
        <taxon>Brachycera</taxon>
        <taxon>Muscomorpha</taxon>
        <taxon>Ephydroidea</taxon>
        <taxon>Drosophilidae</taxon>
        <taxon>Drosophila</taxon>
        <taxon>Sophophora</taxon>
    </lineage>
</organism>
<evidence type="ECO:0000256" key="1">
    <source>
        <dbReference type="ARBA" id="ARBA00022723"/>
    </source>
</evidence>
<sequence>MCCLVSLLIIAVVLCQNSSAQLLDEQCGEVLPYKIRGGFVPEAAPFMAALYNNSEFFCGGSLIHKQFVLTAAHCVEYLQEVTVHLGGYNRSCPITECNYVVQLKAMVIRHPFSNINVYLNDIALLRLEREVAFEVHIRPICISLDEELTSDSEQFFTAYGWGWTDPTQKKPSDILRAVSLEQSQCNYKGKNTICAGGIKGDTCEGDSGGPLVGNFKHLGKTRHLQYGILSYGSSECDGSSGVYTDVNAYKSWIANVVLENEPRILQEKCKSDWGSNVLVRLWEMSLIEYKSAGALITNQLVLTAASVFPDVFNATEIEVESIYQQIHRVKWVIRHPNFSRSPSIRNNIAVIRLAQRVSKLDLEIPICVGLNLSPPTTWSAYLYSDKFEFLGSRNVNLKRIHECSVESDQICVEKPNQLDYAPYETPGFVIGTNQMFKGKERYMIAGIISHTQDNAIVFTNIQDHAKWIARQMIYT</sequence>
<dbReference type="EMBL" id="CM000158">
    <property type="protein sequence ID" value="KRJ99690.1"/>
    <property type="molecule type" value="Genomic_DNA"/>
</dbReference>
<reference evidence="11 12" key="1">
    <citation type="journal article" date="2007" name="Nature">
        <title>Evolution of genes and genomes on the Drosophila phylogeny.</title>
        <authorList>
            <consortium name="Drosophila 12 Genomes Consortium"/>
            <person name="Clark A.G."/>
            <person name="Eisen M.B."/>
            <person name="Smith D.R."/>
            <person name="Bergman C.M."/>
            <person name="Oliver B."/>
            <person name="Markow T.A."/>
            <person name="Kaufman T.C."/>
            <person name="Kellis M."/>
            <person name="Gelbart W."/>
            <person name="Iyer V.N."/>
            <person name="Pollard D.A."/>
            <person name="Sackton T.B."/>
            <person name="Larracuente A.M."/>
            <person name="Singh N.D."/>
            <person name="Abad J.P."/>
            <person name="Abt D.N."/>
            <person name="Adryan B."/>
            <person name="Aguade M."/>
            <person name="Akashi H."/>
            <person name="Anderson W.W."/>
            <person name="Aquadro C.F."/>
            <person name="Ardell D.H."/>
            <person name="Arguello R."/>
            <person name="Artieri C.G."/>
            <person name="Barbash D.A."/>
            <person name="Barker D."/>
            <person name="Barsanti P."/>
            <person name="Batterham P."/>
            <person name="Batzoglou S."/>
            <person name="Begun D."/>
            <person name="Bhutkar A."/>
            <person name="Blanco E."/>
            <person name="Bosak S.A."/>
            <person name="Bradley R.K."/>
            <person name="Brand A.D."/>
            <person name="Brent M.R."/>
            <person name="Brooks A.N."/>
            <person name="Brown R.H."/>
            <person name="Butlin R.K."/>
            <person name="Caggese C."/>
            <person name="Calvi B.R."/>
            <person name="Bernardo de Carvalho A."/>
            <person name="Caspi A."/>
            <person name="Castrezana S."/>
            <person name="Celniker S.E."/>
            <person name="Chang J.L."/>
            <person name="Chapple C."/>
            <person name="Chatterji S."/>
            <person name="Chinwalla A."/>
            <person name="Civetta A."/>
            <person name="Clifton S.W."/>
            <person name="Comeron J.M."/>
            <person name="Costello J.C."/>
            <person name="Coyne J.A."/>
            <person name="Daub J."/>
            <person name="David R.G."/>
            <person name="Delcher A.L."/>
            <person name="Delehaunty K."/>
            <person name="Do C.B."/>
            <person name="Ebling H."/>
            <person name="Edwards K."/>
            <person name="Eickbush T."/>
            <person name="Evans J.D."/>
            <person name="Filipski A."/>
            <person name="Findeiss S."/>
            <person name="Freyhult E."/>
            <person name="Fulton L."/>
            <person name="Fulton R."/>
            <person name="Garcia A.C."/>
            <person name="Gardiner A."/>
            <person name="Garfield D.A."/>
            <person name="Garvin B.E."/>
            <person name="Gibson G."/>
            <person name="Gilbert D."/>
            <person name="Gnerre S."/>
            <person name="Godfrey J."/>
            <person name="Good R."/>
            <person name="Gotea V."/>
            <person name="Gravely B."/>
            <person name="Greenberg A.J."/>
            <person name="Griffiths-Jones S."/>
            <person name="Gross S."/>
            <person name="Guigo R."/>
            <person name="Gustafson E.A."/>
            <person name="Haerty W."/>
            <person name="Hahn M.W."/>
            <person name="Halligan D.L."/>
            <person name="Halpern A.L."/>
            <person name="Halter G.M."/>
            <person name="Han M.V."/>
            <person name="Heger A."/>
            <person name="Hillier L."/>
            <person name="Hinrichs A.S."/>
            <person name="Holmes I."/>
            <person name="Hoskins R.A."/>
            <person name="Hubisz M.J."/>
            <person name="Hultmark D."/>
            <person name="Huntley M.A."/>
            <person name="Jaffe D.B."/>
            <person name="Jagadeeshan S."/>
            <person name="Jeck W.R."/>
            <person name="Johnson J."/>
            <person name="Jones C.D."/>
            <person name="Jordan W.C."/>
            <person name="Karpen G.H."/>
            <person name="Kataoka E."/>
            <person name="Keightley P.D."/>
            <person name="Kheradpour P."/>
            <person name="Kirkness E.F."/>
            <person name="Koerich L.B."/>
            <person name="Kristiansen K."/>
            <person name="Kudrna D."/>
            <person name="Kulathinal R.J."/>
            <person name="Kumar S."/>
            <person name="Kwok R."/>
            <person name="Lander E."/>
            <person name="Langley C.H."/>
            <person name="Lapoint R."/>
            <person name="Lazzaro B.P."/>
            <person name="Lee S.J."/>
            <person name="Levesque L."/>
            <person name="Li R."/>
            <person name="Lin C.F."/>
            <person name="Lin M.F."/>
            <person name="Lindblad-Toh K."/>
            <person name="Llopart A."/>
            <person name="Long M."/>
            <person name="Low L."/>
            <person name="Lozovsky E."/>
            <person name="Lu J."/>
            <person name="Luo M."/>
            <person name="Machado C.A."/>
            <person name="Makalowski W."/>
            <person name="Marzo M."/>
            <person name="Matsuda M."/>
            <person name="Matzkin L."/>
            <person name="McAllister B."/>
            <person name="McBride C.S."/>
            <person name="McKernan B."/>
            <person name="McKernan K."/>
            <person name="Mendez-Lago M."/>
            <person name="Minx P."/>
            <person name="Mollenhauer M.U."/>
            <person name="Montooth K."/>
            <person name="Mount S.M."/>
            <person name="Mu X."/>
            <person name="Myers E."/>
            <person name="Negre B."/>
            <person name="Newfeld S."/>
            <person name="Nielsen R."/>
            <person name="Noor M.A."/>
            <person name="O'Grady P."/>
            <person name="Pachter L."/>
            <person name="Papaceit M."/>
            <person name="Parisi M.J."/>
            <person name="Parisi M."/>
            <person name="Parts L."/>
            <person name="Pedersen J.S."/>
            <person name="Pesole G."/>
            <person name="Phillippy A.M."/>
            <person name="Ponting C.P."/>
            <person name="Pop M."/>
            <person name="Porcelli D."/>
            <person name="Powell J.R."/>
            <person name="Prohaska S."/>
            <person name="Pruitt K."/>
            <person name="Puig M."/>
            <person name="Quesneville H."/>
            <person name="Ram K.R."/>
            <person name="Rand D."/>
            <person name="Rasmussen M.D."/>
            <person name="Reed L.K."/>
            <person name="Reenan R."/>
            <person name="Reily A."/>
            <person name="Remington K.A."/>
            <person name="Rieger T.T."/>
            <person name="Ritchie M.G."/>
            <person name="Robin C."/>
            <person name="Rogers Y.H."/>
            <person name="Rohde C."/>
            <person name="Rozas J."/>
            <person name="Rubenfield M.J."/>
            <person name="Ruiz A."/>
            <person name="Russo S."/>
            <person name="Salzberg S.L."/>
            <person name="Sanchez-Gracia A."/>
            <person name="Saranga D.J."/>
            <person name="Sato H."/>
            <person name="Schaeffer S.W."/>
            <person name="Schatz M.C."/>
            <person name="Schlenke T."/>
            <person name="Schwartz R."/>
            <person name="Segarra C."/>
            <person name="Singh R.S."/>
            <person name="Sirot L."/>
            <person name="Sirota M."/>
            <person name="Sisneros N.B."/>
            <person name="Smith C.D."/>
            <person name="Smith T.F."/>
            <person name="Spieth J."/>
            <person name="Stage D.E."/>
            <person name="Stark A."/>
            <person name="Stephan W."/>
            <person name="Strausberg R.L."/>
            <person name="Strempel S."/>
            <person name="Sturgill D."/>
            <person name="Sutton G."/>
            <person name="Sutton G.G."/>
            <person name="Tao W."/>
            <person name="Teichmann S."/>
            <person name="Tobari Y.N."/>
            <person name="Tomimura Y."/>
            <person name="Tsolas J.M."/>
            <person name="Valente V.L."/>
            <person name="Venter E."/>
            <person name="Venter J.C."/>
            <person name="Vicario S."/>
            <person name="Vieira F.G."/>
            <person name="Vilella A.J."/>
            <person name="Villasante A."/>
            <person name="Walenz B."/>
            <person name="Wang J."/>
            <person name="Wasserman M."/>
            <person name="Watts T."/>
            <person name="Wilson D."/>
            <person name="Wilson R.K."/>
            <person name="Wing R.A."/>
            <person name="Wolfner M.F."/>
            <person name="Wong A."/>
            <person name="Wong G.K."/>
            <person name="Wu C.I."/>
            <person name="Wu G."/>
            <person name="Yamamoto D."/>
            <person name="Yang H.P."/>
            <person name="Yang S.P."/>
            <person name="Yorke J.A."/>
            <person name="Yoshida K."/>
            <person name="Zdobnov E."/>
            <person name="Zhang P."/>
            <person name="Zhang Y."/>
            <person name="Zimin A.V."/>
            <person name="Baldwin J."/>
            <person name="Abdouelleil A."/>
            <person name="Abdulkadir J."/>
            <person name="Abebe A."/>
            <person name="Abera B."/>
            <person name="Abreu J."/>
            <person name="Acer S.C."/>
            <person name="Aftuck L."/>
            <person name="Alexander A."/>
            <person name="An P."/>
            <person name="Anderson E."/>
            <person name="Anderson S."/>
            <person name="Arachi H."/>
            <person name="Azer M."/>
            <person name="Bachantsang P."/>
            <person name="Barry A."/>
            <person name="Bayul T."/>
            <person name="Berlin A."/>
            <person name="Bessette D."/>
            <person name="Bloom T."/>
            <person name="Blye J."/>
            <person name="Boguslavskiy L."/>
            <person name="Bonnet C."/>
            <person name="Boukhgalter B."/>
            <person name="Bourzgui I."/>
            <person name="Brown A."/>
            <person name="Cahill P."/>
            <person name="Channer S."/>
            <person name="Cheshatsang Y."/>
            <person name="Chuda L."/>
            <person name="Citroen M."/>
            <person name="Collymore A."/>
            <person name="Cooke P."/>
            <person name="Costello M."/>
            <person name="D'Aco K."/>
            <person name="Daza R."/>
            <person name="De Haan G."/>
            <person name="DeGray S."/>
            <person name="DeMaso C."/>
            <person name="Dhargay N."/>
            <person name="Dooley K."/>
            <person name="Dooley E."/>
            <person name="Doricent M."/>
            <person name="Dorje P."/>
            <person name="Dorjee K."/>
            <person name="Dupes A."/>
            <person name="Elong R."/>
            <person name="Falk J."/>
            <person name="Farina A."/>
            <person name="Faro S."/>
            <person name="Ferguson D."/>
            <person name="Fisher S."/>
            <person name="Foley C.D."/>
            <person name="Franke A."/>
            <person name="Friedrich D."/>
            <person name="Gadbois L."/>
            <person name="Gearin G."/>
            <person name="Gearin C.R."/>
            <person name="Giannoukos G."/>
            <person name="Goode T."/>
            <person name="Graham J."/>
            <person name="Grandbois E."/>
            <person name="Grewal S."/>
            <person name="Gyaltsen K."/>
            <person name="Hafez N."/>
            <person name="Hagos B."/>
            <person name="Hall J."/>
            <person name="Henson C."/>
            <person name="Hollinger A."/>
            <person name="Honan T."/>
            <person name="Huard M.D."/>
            <person name="Hughes L."/>
            <person name="Hurhula B."/>
            <person name="Husby M.E."/>
            <person name="Kamat A."/>
            <person name="Kanga B."/>
            <person name="Kashin S."/>
            <person name="Khazanovich D."/>
            <person name="Kisner P."/>
            <person name="Lance K."/>
            <person name="Lara M."/>
            <person name="Lee W."/>
            <person name="Lennon N."/>
            <person name="Letendre F."/>
            <person name="LeVine R."/>
            <person name="Lipovsky A."/>
            <person name="Liu X."/>
            <person name="Liu J."/>
            <person name="Liu S."/>
            <person name="Lokyitsang T."/>
            <person name="Lokyitsang Y."/>
            <person name="Lubonja R."/>
            <person name="Lui A."/>
            <person name="MacDonald P."/>
            <person name="Magnisalis V."/>
            <person name="Maru K."/>
            <person name="Matthews C."/>
            <person name="McCusker W."/>
            <person name="McDonough S."/>
            <person name="Mehta T."/>
            <person name="Meldrim J."/>
            <person name="Meneus L."/>
            <person name="Mihai O."/>
            <person name="Mihalev A."/>
            <person name="Mihova T."/>
            <person name="Mittelman R."/>
            <person name="Mlenga V."/>
            <person name="Montmayeur A."/>
            <person name="Mulrain L."/>
            <person name="Navidi A."/>
            <person name="Naylor J."/>
            <person name="Negash T."/>
            <person name="Nguyen T."/>
            <person name="Nguyen N."/>
            <person name="Nicol R."/>
            <person name="Norbu C."/>
            <person name="Norbu N."/>
            <person name="Novod N."/>
            <person name="O'Neill B."/>
            <person name="Osman S."/>
            <person name="Markiewicz E."/>
            <person name="Oyono O.L."/>
            <person name="Patti C."/>
            <person name="Phunkhang P."/>
            <person name="Pierre F."/>
            <person name="Priest M."/>
            <person name="Raghuraman S."/>
            <person name="Rege F."/>
            <person name="Reyes R."/>
            <person name="Rise C."/>
            <person name="Rogov P."/>
            <person name="Ross K."/>
            <person name="Ryan E."/>
            <person name="Settipalli S."/>
            <person name="Shea T."/>
            <person name="Sherpa N."/>
            <person name="Shi L."/>
            <person name="Shih D."/>
            <person name="Sparrow T."/>
            <person name="Spaulding J."/>
            <person name="Stalker J."/>
            <person name="Stange-Thomann N."/>
            <person name="Stavropoulos S."/>
            <person name="Stone C."/>
            <person name="Strader C."/>
            <person name="Tesfaye S."/>
            <person name="Thomson T."/>
            <person name="Thoulutsang Y."/>
            <person name="Thoulutsang D."/>
            <person name="Topham K."/>
            <person name="Topping I."/>
            <person name="Tsamla T."/>
            <person name="Vassiliev H."/>
            <person name="Vo A."/>
            <person name="Wangchuk T."/>
            <person name="Wangdi T."/>
            <person name="Weiand M."/>
            <person name="Wilkinson J."/>
            <person name="Wilson A."/>
            <person name="Yadav S."/>
            <person name="Young G."/>
            <person name="Yu Q."/>
            <person name="Zembek L."/>
            <person name="Zhong D."/>
            <person name="Zimmer A."/>
            <person name="Zwirko Z."/>
            <person name="Jaffe D.B."/>
            <person name="Alvarez P."/>
            <person name="Brockman W."/>
            <person name="Butler J."/>
            <person name="Chin C."/>
            <person name="Gnerre S."/>
            <person name="Grabherr M."/>
            <person name="Kleber M."/>
            <person name="Mauceli E."/>
            <person name="MacCallum I."/>
        </authorList>
    </citation>
    <scope>NUCLEOTIDE SEQUENCE [LARGE SCALE GENOMIC DNA]</scope>
    <source>
        <strain evidence="12">Tai18E2 / Tucson 14021-0261.01</strain>
    </source>
</reference>
<evidence type="ECO:0000313" key="11">
    <source>
        <dbReference type="EMBL" id="KRJ99690.1"/>
    </source>
</evidence>
<keyword evidence="8" id="KW-0378">Hydrolase</keyword>
<keyword evidence="12" id="KW-1185">Reference proteome</keyword>
<evidence type="ECO:0000256" key="6">
    <source>
        <dbReference type="ARBA" id="ARBA00023180"/>
    </source>
</evidence>
<evidence type="ECO:0000256" key="5">
    <source>
        <dbReference type="ARBA" id="ARBA00023157"/>
    </source>
</evidence>
<feature type="domain" description="Peptidase S1" evidence="10">
    <location>
        <begin position="35"/>
        <end position="258"/>
    </location>
</feature>
<dbReference type="SUPFAM" id="SSF50494">
    <property type="entry name" value="Trypsin-like serine proteases"/>
    <property type="match status" value="2"/>
</dbReference>
<dbReference type="Gene3D" id="2.40.10.10">
    <property type="entry name" value="Trypsin-like serine proteases"/>
    <property type="match status" value="2"/>
</dbReference>
<keyword evidence="8" id="KW-0645">Protease</keyword>
<dbReference type="GO" id="GO:0004252">
    <property type="term" value="F:serine-type endopeptidase activity"/>
    <property type="evidence" value="ECO:0007669"/>
    <property type="project" value="InterPro"/>
</dbReference>
<reference evidence="11 12" key="2">
    <citation type="journal article" date="2007" name="PLoS Biol.">
        <title>Principles of genome evolution in the Drosophila melanogaster species group.</title>
        <authorList>
            <person name="Ranz J.M."/>
            <person name="Maurin D."/>
            <person name="Chan Y.S."/>
            <person name="von Grotthuss M."/>
            <person name="Hillier L.W."/>
            <person name="Roote J."/>
            <person name="Ashburner M."/>
            <person name="Bergman C.M."/>
        </authorList>
    </citation>
    <scope>NUCLEOTIDE SEQUENCE [LARGE SCALE GENOMIC DNA]</scope>
    <source>
        <strain evidence="12">Tai18E2 / Tucson 14021-0261.01</strain>
    </source>
</reference>
<evidence type="ECO:0000313" key="12">
    <source>
        <dbReference type="Proteomes" id="UP000002282"/>
    </source>
</evidence>
<dbReference type="SMR" id="A0A0R1DQZ5"/>
<evidence type="ECO:0000259" key="10">
    <source>
        <dbReference type="PROSITE" id="PS50240"/>
    </source>
</evidence>
<dbReference type="PANTHER" id="PTHR24256">
    <property type="entry name" value="TRYPTASE-RELATED"/>
    <property type="match status" value="1"/>
</dbReference>
<dbReference type="Pfam" id="PF00089">
    <property type="entry name" value="Trypsin"/>
    <property type="match status" value="2"/>
</dbReference>
<dbReference type="PRINTS" id="PR00722">
    <property type="entry name" value="CHYMOTRYPSIN"/>
</dbReference>
<dbReference type="FunFam" id="2.40.10.10:FF:000028">
    <property type="entry name" value="Serine protease easter"/>
    <property type="match status" value="1"/>
</dbReference>
<dbReference type="GO" id="GO:0006508">
    <property type="term" value="P:proteolysis"/>
    <property type="evidence" value="ECO:0007669"/>
    <property type="project" value="UniProtKB-KW"/>
</dbReference>
<dbReference type="InterPro" id="IPR009003">
    <property type="entry name" value="Peptidase_S1_PA"/>
</dbReference>
<dbReference type="GO" id="GO:0046872">
    <property type="term" value="F:metal ion binding"/>
    <property type="evidence" value="ECO:0007669"/>
    <property type="project" value="UniProtKB-KW"/>
</dbReference>
<dbReference type="PROSITE" id="PS00134">
    <property type="entry name" value="TRYPSIN_HIS"/>
    <property type="match status" value="1"/>
</dbReference>
<evidence type="ECO:0000256" key="8">
    <source>
        <dbReference type="RuleBase" id="RU363034"/>
    </source>
</evidence>
<keyword evidence="1" id="KW-0479">Metal-binding</keyword>
<keyword evidence="8" id="KW-0720">Serine protease</keyword>
<accession>A0A0R1DQZ5</accession>
<dbReference type="Proteomes" id="UP000002282">
    <property type="component" value="Chromosome 2R"/>
</dbReference>
<comment type="similarity">
    <text evidence="7">Belongs to the peptidase S1 family. CLIP subfamily.</text>
</comment>
<feature type="chain" id="PRO_5013221116" description="Peptidase S1 domain-containing protein" evidence="9">
    <location>
        <begin position="16"/>
        <end position="475"/>
    </location>
</feature>
<proteinExistence type="inferred from homology"/>
<keyword evidence="2 9" id="KW-0732">Signal</keyword>
<dbReference type="InterPro" id="IPR033116">
    <property type="entry name" value="TRYPSIN_SER"/>
</dbReference>
<keyword evidence="6" id="KW-0325">Glycoprotein</keyword>
<evidence type="ECO:0000256" key="9">
    <source>
        <dbReference type="SAM" id="SignalP"/>
    </source>
</evidence>
<dbReference type="InterPro" id="IPR001314">
    <property type="entry name" value="Peptidase_S1A"/>
</dbReference>
<dbReference type="InterPro" id="IPR043504">
    <property type="entry name" value="Peptidase_S1_PA_chymotrypsin"/>
</dbReference>
<dbReference type="InterPro" id="IPR018114">
    <property type="entry name" value="TRYPSIN_HIS"/>
</dbReference>
<feature type="signal peptide" evidence="9">
    <location>
        <begin position="1"/>
        <end position="15"/>
    </location>
</feature>
<name>A0A0R1DQZ5_DROYA</name>